<evidence type="ECO:0000313" key="4">
    <source>
        <dbReference type="EMBL" id="TXT09142.1"/>
    </source>
</evidence>
<dbReference type="AlphaFoldDB" id="A0A7D8Z2W3"/>
<proteinExistence type="inferred from homology"/>
<feature type="compositionally biased region" description="Basic and acidic residues" evidence="2">
    <location>
        <begin position="8"/>
        <end position="39"/>
    </location>
</feature>
<feature type="region of interest" description="Disordered" evidence="2">
    <location>
        <begin position="1"/>
        <end position="46"/>
    </location>
</feature>
<dbReference type="EMBL" id="QKWK01000006">
    <property type="protein sequence ID" value="TXT09142.1"/>
    <property type="molecule type" value="Genomic_DNA"/>
</dbReference>
<dbReference type="Pfam" id="PF06201">
    <property type="entry name" value="PITH"/>
    <property type="match status" value="1"/>
</dbReference>
<comment type="caution">
    <text evidence="4">The sequence shown here is derived from an EMBL/GenBank/DDBJ whole genome shotgun (WGS) entry which is preliminary data.</text>
</comment>
<protein>
    <recommendedName>
        <fullName evidence="3">PITH domain-containing protein</fullName>
    </recommendedName>
</protein>
<comment type="similarity">
    <text evidence="1">Belongs to the PITHD1 family.</text>
</comment>
<dbReference type="GO" id="GO:0005737">
    <property type="term" value="C:cytoplasm"/>
    <property type="evidence" value="ECO:0007669"/>
    <property type="project" value="UniProtKB-ARBA"/>
</dbReference>
<evidence type="ECO:0000313" key="5">
    <source>
        <dbReference type="Proteomes" id="UP000473826"/>
    </source>
</evidence>
<dbReference type="PANTHER" id="PTHR12175">
    <property type="entry name" value="AD039 HT014 THIOREDOXIN FAMILY TRP26"/>
    <property type="match status" value="1"/>
</dbReference>
<dbReference type="SUPFAM" id="SSF49785">
    <property type="entry name" value="Galactose-binding domain-like"/>
    <property type="match status" value="1"/>
</dbReference>
<sequence length="236" mass="25614">MSSCADEAGGHGHSHGDHGHGHDHGHDGHDHDGHDHDVPLEAGPSDSLFGVVDTEHVVALNAAGGGEQGRVVIKDWANREDETKWLESELDDSLILQIPFTASVSLRSITLKAGHGGFCPSHMRVFANTPGLDFSDAESKQPTQEFEVIQVREGAEYQVKAAKFASLTSLALHFPHNESEGDDEETTRVYYIGLRGSYRPLPGRLNASIVYEAAPRPTDHKLKQGDSLASTHRQGF</sequence>
<evidence type="ECO:0000256" key="1">
    <source>
        <dbReference type="ARBA" id="ARBA00025788"/>
    </source>
</evidence>
<organism evidence="4 5">
    <name type="scientific">Vanrija humicola</name>
    <name type="common">Yeast</name>
    <name type="synonym">Cryptococcus humicola</name>
    <dbReference type="NCBI Taxonomy" id="5417"/>
    <lineage>
        <taxon>Eukaryota</taxon>
        <taxon>Fungi</taxon>
        <taxon>Dikarya</taxon>
        <taxon>Basidiomycota</taxon>
        <taxon>Agaricomycotina</taxon>
        <taxon>Tremellomycetes</taxon>
        <taxon>Trichosporonales</taxon>
        <taxon>Trichosporonaceae</taxon>
        <taxon>Vanrija</taxon>
    </lineage>
</organism>
<dbReference type="PROSITE" id="PS51532">
    <property type="entry name" value="PITH"/>
    <property type="match status" value="1"/>
</dbReference>
<feature type="region of interest" description="Disordered" evidence="2">
    <location>
        <begin position="216"/>
        <end position="236"/>
    </location>
</feature>
<dbReference type="GO" id="GO:0005634">
    <property type="term" value="C:nucleus"/>
    <property type="evidence" value="ECO:0007669"/>
    <property type="project" value="TreeGrafter"/>
</dbReference>
<dbReference type="InterPro" id="IPR045099">
    <property type="entry name" value="PITH1-like"/>
</dbReference>
<keyword evidence="5" id="KW-1185">Reference proteome</keyword>
<dbReference type="InterPro" id="IPR010400">
    <property type="entry name" value="PITH_dom"/>
</dbReference>
<gene>
    <name evidence="4" type="ORF">VHUM_02616</name>
</gene>
<dbReference type="Gene3D" id="2.60.120.470">
    <property type="entry name" value="PITH domain"/>
    <property type="match status" value="1"/>
</dbReference>
<evidence type="ECO:0000259" key="3">
    <source>
        <dbReference type="PROSITE" id="PS51532"/>
    </source>
</evidence>
<feature type="domain" description="PITH" evidence="3">
    <location>
        <begin position="37"/>
        <end position="214"/>
    </location>
</feature>
<dbReference type="Proteomes" id="UP000473826">
    <property type="component" value="Unassembled WGS sequence"/>
</dbReference>
<feature type="compositionally biased region" description="Polar residues" evidence="2">
    <location>
        <begin position="227"/>
        <end position="236"/>
    </location>
</feature>
<evidence type="ECO:0000256" key="2">
    <source>
        <dbReference type="SAM" id="MobiDB-lite"/>
    </source>
</evidence>
<name>A0A7D8Z2W3_VANHU</name>
<dbReference type="InterPro" id="IPR008979">
    <property type="entry name" value="Galactose-bd-like_sf"/>
</dbReference>
<dbReference type="InterPro" id="IPR037047">
    <property type="entry name" value="PITH_dom_sf"/>
</dbReference>
<dbReference type="OrthoDB" id="2635at2759"/>
<dbReference type="PANTHER" id="PTHR12175:SF1">
    <property type="entry name" value="PITH DOMAIN-CONTAINING PROTEIN 1"/>
    <property type="match status" value="1"/>
</dbReference>
<reference evidence="4 5" key="1">
    <citation type="journal article" date="2019" name="PLoS Genet.">
        <title>Convergent evolution of linked mating-type loci in basidiomycete fungi.</title>
        <authorList>
            <person name="Sun S."/>
            <person name="Coelho M.A."/>
            <person name="Heitman J."/>
            <person name="Nowrousian M."/>
        </authorList>
    </citation>
    <scope>NUCLEOTIDE SEQUENCE [LARGE SCALE GENOMIC DNA]</scope>
    <source>
        <strain evidence="4 5">CBS 4282</strain>
    </source>
</reference>
<accession>A0A7D8Z2W3</accession>